<feature type="compositionally biased region" description="Polar residues" evidence="1">
    <location>
        <begin position="233"/>
        <end position="243"/>
    </location>
</feature>
<sequence length="254" mass="26646">MISGVGHPSSFYHNRGGRGGRNNYTGRGGRGGAGMGSNSLNLPININSNNNDGLYQSGIAVRGRGGRGNMGRGRGGSGFILNNNYSNMAGGNHDKTTQGNTLDNVVGGFDVSDDEDDNSYIDRDEEEESGVSYSGTESSEEGEILAPRRGPGSGSGGSGRNGDTRGGRGGGRFSQQSHNNANNFINNHEAKSKYQNQGSTRSFNKNMNPYVSDFMMLSGANDSGNRDGCFPSGQGNTIRFSTNGGESSEEEGQL</sequence>
<evidence type="ECO:0000256" key="1">
    <source>
        <dbReference type="SAM" id="MobiDB-lite"/>
    </source>
</evidence>
<name>A0A7S0YKM9_9CHLO</name>
<feature type="compositionally biased region" description="Acidic residues" evidence="1">
    <location>
        <begin position="111"/>
        <end position="129"/>
    </location>
</feature>
<feature type="region of interest" description="Disordered" evidence="1">
    <location>
        <begin position="90"/>
        <end position="183"/>
    </location>
</feature>
<dbReference type="EMBL" id="HBFM01026544">
    <property type="protein sequence ID" value="CAD8784369.1"/>
    <property type="molecule type" value="Transcribed_RNA"/>
</dbReference>
<evidence type="ECO:0000313" key="2">
    <source>
        <dbReference type="EMBL" id="CAD8784369.1"/>
    </source>
</evidence>
<feature type="region of interest" description="Disordered" evidence="1">
    <location>
        <begin position="1"/>
        <end position="32"/>
    </location>
</feature>
<protein>
    <submittedName>
        <fullName evidence="2">Uncharacterized protein</fullName>
    </submittedName>
</protein>
<reference evidence="2" key="1">
    <citation type="submission" date="2021-01" db="EMBL/GenBank/DDBJ databases">
        <authorList>
            <person name="Corre E."/>
            <person name="Pelletier E."/>
            <person name="Niang G."/>
            <person name="Scheremetjew M."/>
            <person name="Finn R."/>
            <person name="Kale V."/>
            <person name="Holt S."/>
            <person name="Cochrane G."/>
            <person name="Meng A."/>
            <person name="Brown T."/>
            <person name="Cohen L."/>
        </authorList>
    </citation>
    <scope>NUCLEOTIDE SEQUENCE</scope>
    <source>
        <strain evidence="2">SAG 63-3</strain>
    </source>
</reference>
<feature type="compositionally biased region" description="Gly residues" evidence="1">
    <location>
        <begin position="151"/>
        <end position="160"/>
    </location>
</feature>
<proteinExistence type="predicted"/>
<feature type="region of interest" description="Disordered" evidence="1">
    <location>
        <begin position="216"/>
        <end position="254"/>
    </location>
</feature>
<accession>A0A7S0YKM9</accession>
<organism evidence="2">
    <name type="scientific">Polytomella parva</name>
    <dbReference type="NCBI Taxonomy" id="51329"/>
    <lineage>
        <taxon>Eukaryota</taxon>
        <taxon>Viridiplantae</taxon>
        <taxon>Chlorophyta</taxon>
        <taxon>core chlorophytes</taxon>
        <taxon>Chlorophyceae</taxon>
        <taxon>CS clade</taxon>
        <taxon>Chlamydomonadales</taxon>
        <taxon>Chlamydomonadaceae</taxon>
        <taxon>Polytomella</taxon>
    </lineage>
</organism>
<dbReference type="AlphaFoldDB" id="A0A7S0YKM9"/>
<gene>
    <name evidence="2" type="ORF">PPAR00522_LOCUS17171</name>
</gene>